<proteinExistence type="predicted"/>
<organism evidence="2">
    <name type="scientific">marine sediment metagenome</name>
    <dbReference type="NCBI Taxonomy" id="412755"/>
    <lineage>
        <taxon>unclassified sequences</taxon>
        <taxon>metagenomes</taxon>
        <taxon>ecological metagenomes</taxon>
    </lineage>
</organism>
<feature type="region of interest" description="Disordered" evidence="1">
    <location>
        <begin position="20"/>
        <end position="46"/>
    </location>
</feature>
<dbReference type="EMBL" id="BART01011073">
    <property type="protein sequence ID" value="GAG80413.1"/>
    <property type="molecule type" value="Genomic_DNA"/>
</dbReference>
<dbReference type="AlphaFoldDB" id="X1B8E6"/>
<evidence type="ECO:0000256" key="1">
    <source>
        <dbReference type="SAM" id="MobiDB-lite"/>
    </source>
</evidence>
<sequence length="46" mass="5422">MTVLICILMEFMLMPRPVKRVDTESKEKAREDADKNKETVPISKHY</sequence>
<evidence type="ECO:0000313" key="2">
    <source>
        <dbReference type="EMBL" id="GAG80413.1"/>
    </source>
</evidence>
<comment type="caution">
    <text evidence="2">The sequence shown here is derived from an EMBL/GenBank/DDBJ whole genome shotgun (WGS) entry which is preliminary data.</text>
</comment>
<gene>
    <name evidence="2" type="ORF">S01H4_23769</name>
</gene>
<accession>X1B8E6</accession>
<protein>
    <submittedName>
        <fullName evidence="2">Uncharacterized protein</fullName>
    </submittedName>
</protein>
<feature type="compositionally biased region" description="Basic and acidic residues" evidence="1">
    <location>
        <begin position="20"/>
        <end position="38"/>
    </location>
</feature>
<name>X1B8E6_9ZZZZ</name>
<reference evidence="2" key="1">
    <citation type="journal article" date="2014" name="Front. Microbiol.">
        <title>High frequency of phylogenetically diverse reductive dehalogenase-homologous genes in deep subseafloor sedimentary metagenomes.</title>
        <authorList>
            <person name="Kawai M."/>
            <person name="Futagami T."/>
            <person name="Toyoda A."/>
            <person name="Takaki Y."/>
            <person name="Nishi S."/>
            <person name="Hori S."/>
            <person name="Arai W."/>
            <person name="Tsubouchi T."/>
            <person name="Morono Y."/>
            <person name="Uchiyama I."/>
            <person name="Ito T."/>
            <person name="Fujiyama A."/>
            <person name="Inagaki F."/>
            <person name="Takami H."/>
        </authorList>
    </citation>
    <scope>NUCLEOTIDE SEQUENCE</scope>
    <source>
        <strain evidence="2">Expedition CK06-06</strain>
    </source>
</reference>